<keyword evidence="1" id="KW-0812">Transmembrane</keyword>
<reference evidence="2 3" key="1">
    <citation type="submission" date="2013-02" db="EMBL/GenBank/DDBJ databases">
        <title>The Genome Sequence of Acinetobacter sp. NIPH 809.</title>
        <authorList>
            <consortium name="The Broad Institute Genome Sequencing Platform"/>
            <consortium name="The Broad Institute Genome Sequencing Center for Infectious Disease"/>
            <person name="Cerqueira G."/>
            <person name="Feldgarden M."/>
            <person name="Courvalin P."/>
            <person name="Perichon B."/>
            <person name="Grillot-Courvalin C."/>
            <person name="Clermont D."/>
            <person name="Rocha E."/>
            <person name="Yoon E.-J."/>
            <person name="Nemec A."/>
            <person name="Walker B."/>
            <person name="Young S.K."/>
            <person name="Zeng Q."/>
            <person name="Gargeya S."/>
            <person name="Fitzgerald M."/>
            <person name="Haas B."/>
            <person name="Abouelleil A."/>
            <person name="Alvarado L."/>
            <person name="Arachchi H.M."/>
            <person name="Berlin A.M."/>
            <person name="Chapman S.B."/>
            <person name="Dewar J."/>
            <person name="Goldberg J."/>
            <person name="Griggs A."/>
            <person name="Gujja S."/>
            <person name="Hansen M."/>
            <person name="Howarth C."/>
            <person name="Imamovic A."/>
            <person name="Larimer J."/>
            <person name="McCowan C."/>
            <person name="Murphy C."/>
            <person name="Neiman D."/>
            <person name="Pearson M."/>
            <person name="Priest M."/>
            <person name="Roberts A."/>
            <person name="Saif S."/>
            <person name="Shea T."/>
            <person name="Sisk P."/>
            <person name="Sykes S."/>
            <person name="Wortman J."/>
            <person name="Nusbaum C."/>
            <person name="Birren B."/>
        </authorList>
    </citation>
    <scope>NUCLEOTIDE SEQUENCE [LARGE SCALE GENOMIC DNA]</scope>
    <source>
        <strain evidence="2 3">NIPH 809</strain>
    </source>
</reference>
<protein>
    <submittedName>
        <fullName evidence="2">Uncharacterized protein</fullName>
    </submittedName>
</protein>
<feature type="transmembrane region" description="Helical" evidence="1">
    <location>
        <begin position="39"/>
        <end position="58"/>
    </location>
</feature>
<feature type="transmembrane region" description="Helical" evidence="1">
    <location>
        <begin position="16"/>
        <end position="33"/>
    </location>
</feature>
<comment type="caution">
    <text evidence="2">The sequence shown here is derived from an EMBL/GenBank/DDBJ whole genome shotgun (WGS) entry which is preliminary data.</text>
</comment>
<sequence length="103" mass="11751">MNGNVNERLRGVAKKVVAYQFFSITILAFFTVIGSEFDLNVLVFLGFFIVAIYSMYILKILIFDENICPNCNESFFKKEGSLSNLGFSIYTKKCTNCGYKLKK</sequence>
<evidence type="ECO:0000313" key="3">
    <source>
        <dbReference type="Proteomes" id="UP000013034"/>
    </source>
</evidence>
<evidence type="ECO:0000313" key="2">
    <source>
        <dbReference type="EMBL" id="ENU23842.1"/>
    </source>
</evidence>
<organism evidence="2 3">
    <name type="scientific">Acinetobacter proteolyticus</name>
    <dbReference type="NCBI Taxonomy" id="1776741"/>
    <lineage>
        <taxon>Bacteria</taxon>
        <taxon>Pseudomonadati</taxon>
        <taxon>Pseudomonadota</taxon>
        <taxon>Gammaproteobacteria</taxon>
        <taxon>Moraxellales</taxon>
        <taxon>Moraxellaceae</taxon>
        <taxon>Acinetobacter</taxon>
    </lineage>
</organism>
<name>A0ABN0JF41_9GAMM</name>
<keyword evidence="1" id="KW-1133">Transmembrane helix</keyword>
<dbReference type="EMBL" id="APOI01000015">
    <property type="protein sequence ID" value="ENU23842.1"/>
    <property type="molecule type" value="Genomic_DNA"/>
</dbReference>
<dbReference type="RefSeq" id="WP_004654323.1">
    <property type="nucleotide sequence ID" value="NZ_KB849179.1"/>
</dbReference>
<evidence type="ECO:0000256" key="1">
    <source>
        <dbReference type="SAM" id="Phobius"/>
    </source>
</evidence>
<keyword evidence="3" id="KW-1185">Reference proteome</keyword>
<gene>
    <name evidence="2" type="ORF">F993_01996</name>
</gene>
<dbReference type="Proteomes" id="UP000013034">
    <property type="component" value="Unassembled WGS sequence"/>
</dbReference>
<keyword evidence="1" id="KW-0472">Membrane</keyword>
<accession>A0ABN0JF41</accession>
<proteinExistence type="predicted"/>